<dbReference type="InterPro" id="IPR000223">
    <property type="entry name" value="Pept_S26A_signal_pept_1"/>
</dbReference>
<sequence>MRKIAVLVGLALSLTACASLGDDAPNKRYQVDSPTMEPTITEGSTVTAKIIEPGEYQPRTGDIVVFDPPDSYGWNPDGQPRVLRVVAIPGDTIACCDAEGRIIRNGAAQDEPYVQLDGRPTEFQPITVPTGELYLLGDHRGVANDSSENGTVPAENVIGIVTL</sequence>
<name>A0ABQ4JB59_9ACTN</name>
<accession>A0ABQ4JB59</accession>
<evidence type="ECO:0000259" key="5">
    <source>
        <dbReference type="Pfam" id="PF10502"/>
    </source>
</evidence>
<reference evidence="6 7" key="1">
    <citation type="submission" date="2021-01" db="EMBL/GenBank/DDBJ databases">
        <title>Whole genome shotgun sequence of Verrucosispora qiuiae NBRC 106684.</title>
        <authorList>
            <person name="Komaki H."/>
            <person name="Tamura T."/>
        </authorList>
    </citation>
    <scope>NUCLEOTIDE SEQUENCE [LARGE SCALE GENOMIC DNA]</scope>
    <source>
        <strain evidence="6 7">NBRC 106684</strain>
    </source>
</reference>
<feature type="signal peptide" evidence="4">
    <location>
        <begin position="1"/>
        <end position="18"/>
    </location>
</feature>
<proteinExistence type="inferred from homology"/>
<dbReference type="SUPFAM" id="SSF51306">
    <property type="entry name" value="LexA/Signal peptidase"/>
    <property type="match status" value="1"/>
</dbReference>
<comment type="catalytic activity">
    <reaction evidence="3">
        <text>Cleavage of hydrophobic, N-terminal signal or leader sequences from secreted and periplasmic proteins.</text>
        <dbReference type="EC" id="3.4.21.89"/>
    </reaction>
</comment>
<evidence type="ECO:0000256" key="3">
    <source>
        <dbReference type="RuleBase" id="RU362042"/>
    </source>
</evidence>
<evidence type="ECO:0000313" key="7">
    <source>
        <dbReference type="Proteomes" id="UP000653076"/>
    </source>
</evidence>
<dbReference type="PANTHER" id="PTHR43390">
    <property type="entry name" value="SIGNAL PEPTIDASE I"/>
    <property type="match status" value="1"/>
</dbReference>
<organism evidence="6 7">
    <name type="scientific">Micromonospora qiuiae</name>
    <dbReference type="NCBI Taxonomy" id="502268"/>
    <lineage>
        <taxon>Bacteria</taxon>
        <taxon>Bacillati</taxon>
        <taxon>Actinomycetota</taxon>
        <taxon>Actinomycetes</taxon>
        <taxon>Micromonosporales</taxon>
        <taxon>Micromonosporaceae</taxon>
        <taxon>Micromonospora</taxon>
    </lineage>
</organism>
<dbReference type="PANTHER" id="PTHR43390:SF1">
    <property type="entry name" value="CHLOROPLAST PROCESSING PEPTIDASE"/>
    <property type="match status" value="1"/>
</dbReference>
<gene>
    <name evidence="6" type="ORF">Vqi01_24080</name>
</gene>
<keyword evidence="4" id="KW-0732">Signal</keyword>
<dbReference type="InterPro" id="IPR036286">
    <property type="entry name" value="LexA/Signal_pep-like_sf"/>
</dbReference>
<evidence type="ECO:0000256" key="4">
    <source>
        <dbReference type="SAM" id="SignalP"/>
    </source>
</evidence>
<comment type="caution">
    <text evidence="6">The sequence shown here is derived from an EMBL/GenBank/DDBJ whole genome shotgun (WGS) entry which is preliminary data.</text>
</comment>
<evidence type="ECO:0000313" key="6">
    <source>
        <dbReference type="EMBL" id="GIJ27246.1"/>
    </source>
</evidence>
<dbReference type="Pfam" id="PF10502">
    <property type="entry name" value="Peptidase_S26"/>
    <property type="match status" value="1"/>
</dbReference>
<comment type="similarity">
    <text evidence="2 3">Belongs to the peptidase S26 family.</text>
</comment>
<dbReference type="CDD" id="cd06530">
    <property type="entry name" value="S26_SPase_I"/>
    <property type="match status" value="1"/>
</dbReference>
<keyword evidence="7" id="KW-1185">Reference proteome</keyword>
<evidence type="ECO:0000256" key="2">
    <source>
        <dbReference type="ARBA" id="ARBA00009370"/>
    </source>
</evidence>
<protein>
    <recommendedName>
        <fullName evidence="3">Signal peptidase I</fullName>
        <ecNumber evidence="3">3.4.21.89</ecNumber>
    </recommendedName>
</protein>
<evidence type="ECO:0000256" key="1">
    <source>
        <dbReference type="ARBA" id="ARBA00004401"/>
    </source>
</evidence>
<feature type="chain" id="PRO_5045873997" description="Signal peptidase I" evidence="4">
    <location>
        <begin position="19"/>
        <end position="163"/>
    </location>
</feature>
<dbReference type="RefSeq" id="WP_204034823.1">
    <property type="nucleotide sequence ID" value="NZ_BOPC01000030.1"/>
</dbReference>
<dbReference type="PROSITE" id="PS51257">
    <property type="entry name" value="PROKAR_LIPOPROTEIN"/>
    <property type="match status" value="1"/>
</dbReference>
<dbReference type="PRINTS" id="PR00727">
    <property type="entry name" value="LEADERPTASE"/>
</dbReference>
<dbReference type="NCBIfam" id="TIGR02227">
    <property type="entry name" value="sigpep_I_bact"/>
    <property type="match status" value="1"/>
</dbReference>
<keyword evidence="3" id="KW-0378">Hydrolase</keyword>
<dbReference type="InterPro" id="IPR019533">
    <property type="entry name" value="Peptidase_S26"/>
</dbReference>
<feature type="domain" description="Peptidase S26" evidence="5">
    <location>
        <begin position="27"/>
        <end position="161"/>
    </location>
</feature>
<dbReference type="Proteomes" id="UP000653076">
    <property type="component" value="Unassembled WGS sequence"/>
</dbReference>
<comment type="subcellular location">
    <subcellularLocation>
        <location evidence="1">Cell membrane</location>
        <topology evidence="1">Single-pass type II membrane protein</topology>
    </subcellularLocation>
    <subcellularLocation>
        <location evidence="3">Membrane</location>
        <topology evidence="3">Single-pass type II membrane protein</topology>
    </subcellularLocation>
</comment>
<keyword evidence="3" id="KW-0645">Protease</keyword>
<dbReference type="EMBL" id="BOPC01000030">
    <property type="protein sequence ID" value="GIJ27246.1"/>
    <property type="molecule type" value="Genomic_DNA"/>
</dbReference>
<dbReference type="EC" id="3.4.21.89" evidence="3"/>
<dbReference type="Gene3D" id="2.10.109.10">
    <property type="entry name" value="Umud Fragment, subunit A"/>
    <property type="match status" value="1"/>
</dbReference>